<accession>A0A1M6LB51</accession>
<name>A0A1M6LB51_9FLAO</name>
<evidence type="ECO:0000256" key="1">
    <source>
        <dbReference type="SAM" id="SignalP"/>
    </source>
</evidence>
<feature type="signal peptide" evidence="1">
    <location>
        <begin position="1"/>
        <end position="18"/>
    </location>
</feature>
<evidence type="ECO:0000313" key="3">
    <source>
        <dbReference type="Proteomes" id="UP000184432"/>
    </source>
</evidence>
<protein>
    <submittedName>
        <fullName evidence="2">Uncharacterized protein</fullName>
    </submittedName>
</protein>
<proteinExistence type="predicted"/>
<reference evidence="3" key="1">
    <citation type="submission" date="2016-11" db="EMBL/GenBank/DDBJ databases">
        <authorList>
            <person name="Varghese N."/>
            <person name="Submissions S."/>
        </authorList>
    </citation>
    <scope>NUCLEOTIDE SEQUENCE [LARGE SCALE GENOMIC DNA]</scope>
    <source>
        <strain evidence="3">DSM 22623</strain>
    </source>
</reference>
<keyword evidence="3" id="KW-1185">Reference proteome</keyword>
<dbReference type="STRING" id="570521.SAMN04488508_1157"/>
<keyword evidence="1" id="KW-0732">Signal</keyword>
<gene>
    <name evidence="2" type="ORF">SAMN04488508_1157</name>
</gene>
<dbReference type="Proteomes" id="UP000184432">
    <property type="component" value="Unassembled WGS sequence"/>
</dbReference>
<sequence>MKKISFAVFILFTTITSAQNTYPTTGNVTIGSNFGASISGTMGGNAVFGTNLALQQGGTNHNKLYTPFYHSNNYGYAGVRASWSRILFYTEKTNTTADQIINPSPRMIINELGNVGIGTENPKQKLELKGKIFLNSGPDDDGIYWARHNMTMGTIPGSYNHNNFKLKPGGASQGVLQSVLQMYTANSESSHTEKIRLHSSGNSFLNGGNIGIGTTNPVSKLQVHGDFYLYSNDAYDSGWGKTNFYWRRHSLIMGTPVGAYAHNKIEMKPGGSSRGELISTLELYQALGENNHEERVRITSSKTHPTYFNAGNVGIGTNTPDAKLTVKGKIHTQEVKVDLAGAVAPDYVFLDDYNLKTLDEVSQHIQEKGHLPNIPSAKQMEKEGVNLKEMNLKLLEKIEELTLYTIAQEKRIQALEKKLENQ</sequence>
<feature type="chain" id="PRO_5009919186" evidence="1">
    <location>
        <begin position="19"/>
        <end position="422"/>
    </location>
</feature>
<dbReference type="RefSeq" id="WP_073321855.1">
    <property type="nucleotide sequence ID" value="NZ_FQYP01000015.1"/>
</dbReference>
<dbReference type="OrthoDB" id="9808753at2"/>
<dbReference type="AlphaFoldDB" id="A0A1M6LB51"/>
<organism evidence="2 3">
    <name type="scientific">Aquimarina spongiae</name>
    <dbReference type="NCBI Taxonomy" id="570521"/>
    <lineage>
        <taxon>Bacteria</taxon>
        <taxon>Pseudomonadati</taxon>
        <taxon>Bacteroidota</taxon>
        <taxon>Flavobacteriia</taxon>
        <taxon>Flavobacteriales</taxon>
        <taxon>Flavobacteriaceae</taxon>
        <taxon>Aquimarina</taxon>
    </lineage>
</organism>
<dbReference type="EMBL" id="FQYP01000015">
    <property type="protein sequence ID" value="SHJ68406.1"/>
    <property type="molecule type" value="Genomic_DNA"/>
</dbReference>
<evidence type="ECO:0000313" key="2">
    <source>
        <dbReference type="EMBL" id="SHJ68406.1"/>
    </source>
</evidence>